<sequence>MSKFDLSLHAIEQIKNRGVPEEIVFEVLENPDRIDSEEEGQLIYQKLVLFDGQKQYLVRVFVNSDKIPNLVKTVYRTSKLSKYQ</sequence>
<reference evidence="1 2" key="1">
    <citation type="submission" date="2018-05" db="EMBL/GenBank/DDBJ databases">
        <title>Genomic Encyclopedia of Archaeal and Bacterial Type Strains, Phase II (KMG-II): from individual species to whole genera.</title>
        <authorList>
            <person name="Goeker M."/>
        </authorList>
    </citation>
    <scope>NUCLEOTIDE SEQUENCE [LARGE SCALE GENOMIC DNA]</scope>
    <source>
        <strain evidence="1 2">DSM 22214</strain>
    </source>
</reference>
<evidence type="ECO:0000313" key="1">
    <source>
        <dbReference type="EMBL" id="PWK29218.1"/>
    </source>
</evidence>
<accession>A0A316EI44</accession>
<protein>
    <submittedName>
        <fullName evidence="1">Uncharacterized protein DUF4258</fullName>
    </submittedName>
</protein>
<dbReference type="RefSeq" id="WP_109740855.1">
    <property type="nucleotide sequence ID" value="NZ_QGGO01000001.1"/>
</dbReference>
<name>A0A316EI44_9BACT</name>
<gene>
    <name evidence="1" type="ORF">LV89_00057</name>
</gene>
<keyword evidence="2" id="KW-1185">Reference proteome</keyword>
<proteinExistence type="predicted"/>
<evidence type="ECO:0000313" key="2">
    <source>
        <dbReference type="Proteomes" id="UP000245489"/>
    </source>
</evidence>
<comment type="caution">
    <text evidence="1">The sequence shown here is derived from an EMBL/GenBank/DDBJ whole genome shotgun (WGS) entry which is preliminary data.</text>
</comment>
<dbReference type="Proteomes" id="UP000245489">
    <property type="component" value="Unassembled WGS sequence"/>
</dbReference>
<dbReference type="EMBL" id="QGGO01000001">
    <property type="protein sequence ID" value="PWK29218.1"/>
    <property type="molecule type" value="Genomic_DNA"/>
</dbReference>
<dbReference type="OrthoDB" id="9155928at2"/>
<dbReference type="AlphaFoldDB" id="A0A316EI44"/>
<dbReference type="Pfam" id="PF14076">
    <property type="entry name" value="DUF4258"/>
    <property type="match status" value="1"/>
</dbReference>
<dbReference type="InterPro" id="IPR025354">
    <property type="entry name" value="DUF4258"/>
</dbReference>
<organism evidence="1 2">
    <name type="scientific">Arcicella aurantiaca</name>
    <dbReference type="NCBI Taxonomy" id="591202"/>
    <lineage>
        <taxon>Bacteria</taxon>
        <taxon>Pseudomonadati</taxon>
        <taxon>Bacteroidota</taxon>
        <taxon>Cytophagia</taxon>
        <taxon>Cytophagales</taxon>
        <taxon>Flectobacillaceae</taxon>
        <taxon>Arcicella</taxon>
    </lineage>
</organism>